<dbReference type="PANTHER" id="PTHR19211:SF135">
    <property type="entry name" value="ATPASE, PUTATIVE (AFU_ORTHOLOGUE AFUA_1G16440)-RELATED"/>
    <property type="match status" value="1"/>
</dbReference>
<sequence length="212" mass="23370">MLPTSGTIARHTRAKFALYLQQATKELKTLATRRPELIALSYLIEFVGPKITEQVARRLLSGVGLSSKIASDVPIALLSGGQRVRLALAKILSDPPHLLILDEVTTHLDTDTIQALVIALKTYEGAILVVTYDRFFIRCVVKGESMRALATASRPEDKESDEDSRSDEDDNEATKRTRIVYRLSKGKLSVLKRGMEGYEEIAARSAAKMGKA</sequence>
<dbReference type="GO" id="GO:0016887">
    <property type="term" value="F:ATP hydrolysis activity"/>
    <property type="evidence" value="ECO:0007669"/>
    <property type="project" value="InterPro"/>
</dbReference>
<organism evidence="4 5">
    <name type="scientific">Ramularia collo-cygni</name>
    <dbReference type="NCBI Taxonomy" id="112498"/>
    <lineage>
        <taxon>Eukaryota</taxon>
        <taxon>Fungi</taxon>
        <taxon>Dikarya</taxon>
        <taxon>Ascomycota</taxon>
        <taxon>Pezizomycotina</taxon>
        <taxon>Dothideomycetes</taxon>
        <taxon>Dothideomycetidae</taxon>
        <taxon>Mycosphaerellales</taxon>
        <taxon>Mycosphaerellaceae</taxon>
        <taxon>Ramularia</taxon>
    </lineage>
</organism>
<dbReference type="RefSeq" id="XP_023624489.1">
    <property type="nucleotide sequence ID" value="XM_023768721.1"/>
</dbReference>
<dbReference type="Pfam" id="PF00005">
    <property type="entry name" value="ABC_tran"/>
    <property type="match status" value="1"/>
</dbReference>
<dbReference type="InterPro" id="IPR027417">
    <property type="entry name" value="P-loop_NTPase"/>
</dbReference>
<evidence type="ECO:0000313" key="5">
    <source>
        <dbReference type="Proteomes" id="UP000225277"/>
    </source>
</evidence>
<feature type="domain" description="ABC transporter" evidence="3">
    <location>
        <begin position="7"/>
        <end position="105"/>
    </location>
</feature>
<proteinExistence type="predicted"/>
<keyword evidence="5" id="KW-1185">Reference proteome</keyword>
<keyword evidence="1" id="KW-0677">Repeat</keyword>
<dbReference type="GO" id="GO:0005524">
    <property type="term" value="F:ATP binding"/>
    <property type="evidence" value="ECO:0007669"/>
    <property type="project" value="InterPro"/>
</dbReference>
<dbReference type="OrthoDB" id="3905774at2759"/>
<evidence type="ECO:0000259" key="3">
    <source>
        <dbReference type="Pfam" id="PF00005"/>
    </source>
</evidence>
<protein>
    <recommendedName>
        <fullName evidence="3">ABC transporter domain-containing protein</fullName>
    </recommendedName>
</protein>
<gene>
    <name evidence="4" type="ORF">RCC_03432</name>
</gene>
<dbReference type="AlphaFoldDB" id="A0A2D3US82"/>
<dbReference type="InterPro" id="IPR003439">
    <property type="entry name" value="ABC_transporter-like_ATP-bd"/>
</dbReference>
<name>A0A2D3US82_9PEZI</name>
<dbReference type="Proteomes" id="UP000225277">
    <property type="component" value="Unassembled WGS sequence"/>
</dbReference>
<dbReference type="GeneID" id="35598636"/>
<reference evidence="4 5" key="1">
    <citation type="submission" date="2016-03" db="EMBL/GenBank/DDBJ databases">
        <authorList>
            <person name="Ploux O."/>
        </authorList>
    </citation>
    <scope>NUCLEOTIDE SEQUENCE [LARGE SCALE GENOMIC DNA]</scope>
    <source>
        <strain evidence="4 5">URUG2</strain>
    </source>
</reference>
<dbReference type="Gene3D" id="3.40.50.300">
    <property type="entry name" value="P-loop containing nucleotide triphosphate hydrolases"/>
    <property type="match status" value="1"/>
</dbReference>
<accession>A0A2D3US82</accession>
<feature type="region of interest" description="Disordered" evidence="2">
    <location>
        <begin position="150"/>
        <end position="175"/>
    </location>
</feature>
<dbReference type="EMBL" id="FJUY01000004">
    <property type="protein sequence ID" value="CZT17598.1"/>
    <property type="molecule type" value="Genomic_DNA"/>
</dbReference>
<dbReference type="PANTHER" id="PTHR19211">
    <property type="entry name" value="ATP-BINDING TRANSPORT PROTEIN-RELATED"/>
    <property type="match status" value="1"/>
</dbReference>
<dbReference type="STRING" id="112498.A0A2D3US82"/>
<dbReference type="SUPFAM" id="SSF52540">
    <property type="entry name" value="P-loop containing nucleoside triphosphate hydrolases"/>
    <property type="match status" value="1"/>
</dbReference>
<feature type="compositionally biased region" description="Acidic residues" evidence="2">
    <location>
        <begin position="158"/>
        <end position="171"/>
    </location>
</feature>
<dbReference type="InterPro" id="IPR050611">
    <property type="entry name" value="ABCF"/>
</dbReference>
<evidence type="ECO:0000313" key="4">
    <source>
        <dbReference type="EMBL" id="CZT17598.1"/>
    </source>
</evidence>
<evidence type="ECO:0000256" key="2">
    <source>
        <dbReference type="SAM" id="MobiDB-lite"/>
    </source>
</evidence>
<evidence type="ECO:0000256" key="1">
    <source>
        <dbReference type="ARBA" id="ARBA00022737"/>
    </source>
</evidence>